<dbReference type="RefSeq" id="WP_310274390.1">
    <property type="nucleotide sequence ID" value="NZ_JAVDWR010000001.1"/>
</dbReference>
<evidence type="ECO:0000313" key="10">
    <source>
        <dbReference type="Proteomes" id="UP001257909"/>
    </source>
</evidence>
<dbReference type="SUPFAM" id="SSF48452">
    <property type="entry name" value="TPR-like"/>
    <property type="match status" value="1"/>
</dbReference>
<evidence type="ECO:0000313" key="9">
    <source>
        <dbReference type="EMBL" id="MDR7119668.1"/>
    </source>
</evidence>
<sequence>MKQLIYPLFCSLLALQLTACGGSDDLDVPPKAVLTPDQVTTVSNIDALVIATYSYLGNDHYTAPNFLWPTGNLRAGDAHKGGNGPSDIFAYHALSMFEPIVPEMESFPPDLIDLNDKKWSRNYTGISRANEVLRVIANADSQVRDTLQQKVAEARFVRALFYFDLKIHHKWIPWIDETLSQEQILAASNRDLTDQQLWDKIAEDFRFAMNNLPDVQKDVGRASALSAKALLAKTLLYQAYEQDDQHNVIAINTDKLNEVIRLVTEVEQSNVYNLHDDYAKNFLVDYENGVESVFAIQRSLNDGSPDGRGSWASALNAPQSGGFGCCGFHVPTENFVNAFKTGADGLPLFDTGNNAIYNKDTDAVDPRLDHTVAMEGKPFKYDANLIHGGDSWSRAPAIYGNYTGMKDLEHPDCDCRGENGPFPIFSLNTVLVRFSDVLLWKAEALIELDRMNEAVPVINRLRQRAAASTARLNNASIYRIGQYSAFNSKDEARQALRWERRLELGLEGHRFFDLVRWGIAKESLDQYFLIEKGRKPYLQSAHFTKNKHEYLPIPNLQINLSGGLYVQNPGY</sequence>
<comment type="caution">
    <text evidence="9">The sequence shown here is derived from an EMBL/GenBank/DDBJ whole genome shotgun (WGS) entry which is preliminary data.</text>
</comment>
<keyword evidence="4" id="KW-0472">Membrane</keyword>
<name>A0ABU1VVB4_9GAMM</name>
<feature type="domain" description="RagB/SusD" evidence="7">
    <location>
        <begin position="291"/>
        <end position="571"/>
    </location>
</feature>
<dbReference type="InterPro" id="IPR012944">
    <property type="entry name" value="SusD_RagB_dom"/>
</dbReference>
<keyword evidence="5" id="KW-0998">Cell outer membrane</keyword>
<dbReference type="InterPro" id="IPR033985">
    <property type="entry name" value="SusD-like_N"/>
</dbReference>
<evidence type="ECO:0000256" key="3">
    <source>
        <dbReference type="ARBA" id="ARBA00022729"/>
    </source>
</evidence>
<dbReference type="Pfam" id="PF14322">
    <property type="entry name" value="SusD-like_3"/>
    <property type="match status" value="1"/>
</dbReference>
<feature type="domain" description="SusD-like N-terminal" evidence="8">
    <location>
        <begin position="115"/>
        <end position="235"/>
    </location>
</feature>
<comment type="subcellular location">
    <subcellularLocation>
        <location evidence="1">Cell outer membrane</location>
    </subcellularLocation>
</comment>
<dbReference type="EMBL" id="JAVDWR010000001">
    <property type="protein sequence ID" value="MDR7119668.1"/>
    <property type="molecule type" value="Genomic_DNA"/>
</dbReference>
<accession>A0ABU1VVB4</accession>
<evidence type="ECO:0000256" key="1">
    <source>
        <dbReference type="ARBA" id="ARBA00004442"/>
    </source>
</evidence>
<evidence type="ECO:0000256" key="5">
    <source>
        <dbReference type="ARBA" id="ARBA00023237"/>
    </source>
</evidence>
<evidence type="ECO:0000256" key="6">
    <source>
        <dbReference type="SAM" id="SignalP"/>
    </source>
</evidence>
<feature type="chain" id="PRO_5045646114" evidence="6">
    <location>
        <begin position="20"/>
        <end position="571"/>
    </location>
</feature>
<evidence type="ECO:0000256" key="2">
    <source>
        <dbReference type="ARBA" id="ARBA00006275"/>
    </source>
</evidence>
<feature type="signal peptide" evidence="6">
    <location>
        <begin position="1"/>
        <end position="19"/>
    </location>
</feature>
<comment type="similarity">
    <text evidence="2">Belongs to the SusD family.</text>
</comment>
<evidence type="ECO:0000259" key="7">
    <source>
        <dbReference type="Pfam" id="PF07980"/>
    </source>
</evidence>
<proteinExistence type="inferred from homology"/>
<keyword evidence="9" id="KW-0449">Lipoprotein</keyword>
<organism evidence="9 10">
    <name type="scientific">Rheinheimera soli</name>
    <dbReference type="NCBI Taxonomy" id="443616"/>
    <lineage>
        <taxon>Bacteria</taxon>
        <taxon>Pseudomonadati</taxon>
        <taxon>Pseudomonadota</taxon>
        <taxon>Gammaproteobacteria</taxon>
        <taxon>Chromatiales</taxon>
        <taxon>Chromatiaceae</taxon>
        <taxon>Rheinheimera</taxon>
    </lineage>
</organism>
<evidence type="ECO:0000256" key="4">
    <source>
        <dbReference type="ARBA" id="ARBA00023136"/>
    </source>
</evidence>
<dbReference type="Pfam" id="PF07980">
    <property type="entry name" value="SusD_RagB"/>
    <property type="match status" value="1"/>
</dbReference>
<keyword evidence="3 6" id="KW-0732">Signal</keyword>
<keyword evidence="10" id="KW-1185">Reference proteome</keyword>
<evidence type="ECO:0000259" key="8">
    <source>
        <dbReference type="Pfam" id="PF14322"/>
    </source>
</evidence>
<gene>
    <name evidence="9" type="ORF">J2W69_000583</name>
</gene>
<protein>
    <submittedName>
        <fullName evidence="9">Small lipoprotein YifL</fullName>
    </submittedName>
</protein>
<dbReference type="Gene3D" id="1.25.40.390">
    <property type="match status" value="1"/>
</dbReference>
<dbReference type="InterPro" id="IPR011990">
    <property type="entry name" value="TPR-like_helical_dom_sf"/>
</dbReference>
<dbReference type="Proteomes" id="UP001257909">
    <property type="component" value="Unassembled WGS sequence"/>
</dbReference>
<reference evidence="9 10" key="1">
    <citation type="submission" date="2023-07" db="EMBL/GenBank/DDBJ databases">
        <title>Sorghum-associated microbial communities from plants grown in Nebraska, USA.</title>
        <authorList>
            <person name="Schachtman D."/>
        </authorList>
    </citation>
    <scope>NUCLEOTIDE SEQUENCE [LARGE SCALE GENOMIC DNA]</scope>
    <source>
        <strain evidence="9 10">4138</strain>
    </source>
</reference>